<reference evidence="1 2" key="1">
    <citation type="journal article" date="2018" name="Mol. Plant">
        <title>The genome of Artemisia annua provides insight into the evolution of Asteraceae family and artemisinin biosynthesis.</title>
        <authorList>
            <person name="Shen Q."/>
            <person name="Zhang L."/>
            <person name="Liao Z."/>
            <person name="Wang S."/>
            <person name="Yan T."/>
            <person name="Shi P."/>
            <person name="Liu M."/>
            <person name="Fu X."/>
            <person name="Pan Q."/>
            <person name="Wang Y."/>
            <person name="Lv Z."/>
            <person name="Lu X."/>
            <person name="Zhang F."/>
            <person name="Jiang W."/>
            <person name="Ma Y."/>
            <person name="Chen M."/>
            <person name="Hao X."/>
            <person name="Li L."/>
            <person name="Tang Y."/>
            <person name="Lv G."/>
            <person name="Zhou Y."/>
            <person name="Sun X."/>
            <person name="Brodelius P.E."/>
            <person name="Rose J.K.C."/>
            <person name="Tang K."/>
        </authorList>
    </citation>
    <scope>NUCLEOTIDE SEQUENCE [LARGE SCALE GENOMIC DNA]</scope>
    <source>
        <strain evidence="2">cv. Huhao1</strain>
        <tissue evidence="1">Leaf</tissue>
    </source>
</reference>
<gene>
    <name evidence="1" type="ORF">CTI12_AA586060</name>
</gene>
<protein>
    <recommendedName>
        <fullName evidence="3">Leucine-rich repeat domain, L domain-like protein</fullName>
    </recommendedName>
</protein>
<dbReference type="AlphaFoldDB" id="A0A2U1KM87"/>
<name>A0A2U1KM87_ARTAN</name>
<evidence type="ECO:0000313" key="1">
    <source>
        <dbReference type="EMBL" id="PWA37885.1"/>
    </source>
</evidence>
<dbReference type="EMBL" id="PKPP01016237">
    <property type="protein sequence ID" value="PWA37885.1"/>
    <property type="molecule type" value="Genomic_DNA"/>
</dbReference>
<dbReference type="OrthoDB" id="630895at2759"/>
<dbReference type="Gene3D" id="3.80.10.10">
    <property type="entry name" value="Ribonuclease Inhibitor"/>
    <property type="match status" value="1"/>
</dbReference>
<sequence length="183" mass="21163">MIRVFVIAYLFAYTELTKLPLLEKLFLDNNKLTVLPPELGVVKKLKVLTVDCNMLVSAVDACSALTSLSSDVSVALQLMKCDIMQPVKRLGFVSDMVTQKMLNKDVMKSLKLLCAHKDPEIQLQVQLQRQVERQVERQVHEHMQQQELEANAREETREREWRQKMNDINSMLRKFSDPHPLIS</sequence>
<organism evidence="1 2">
    <name type="scientific">Artemisia annua</name>
    <name type="common">Sweet wormwood</name>
    <dbReference type="NCBI Taxonomy" id="35608"/>
    <lineage>
        <taxon>Eukaryota</taxon>
        <taxon>Viridiplantae</taxon>
        <taxon>Streptophyta</taxon>
        <taxon>Embryophyta</taxon>
        <taxon>Tracheophyta</taxon>
        <taxon>Spermatophyta</taxon>
        <taxon>Magnoliopsida</taxon>
        <taxon>eudicotyledons</taxon>
        <taxon>Gunneridae</taxon>
        <taxon>Pentapetalae</taxon>
        <taxon>asterids</taxon>
        <taxon>campanulids</taxon>
        <taxon>Asterales</taxon>
        <taxon>Asteraceae</taxon>
        <taxon>Asteroideae</taxon>
        <taxon>Anthemideae</taxon>
        <taxon>Artemisiinae</taxon>
        <taxon>Artemisia</taxon>
    </lineage>
</organism>
<dbReference type="SUPFAM" id="SSF52075">
    <property type="entry name" value="Outer arm dynein light chain 1"/>
    <property type="match status" value="1"/>
</dbReference>
<dbReference type="Proteomes" id="UP000245207">
    <property type="component" value="Unassembled WGS sequence"/>
</dbReference>
<comment type="caution">
    <text evidence="1">The sequence shown here is derived from an EMBL/GenBank/DDBJ whole genome shotgun (WGS) entry which is preliminary data.</text>
</comment>
<accession>A0A2U1KM87</accession>
<evidence type="ECO:0000313" key="2">
    <source>
        <dbReference type="Proteomes" id="UP000245207"/>
    </source>
</evidence>
<proteinExistence type="predicted"/>
<keyword evidence="2" id="KW-1185">Reference proteome</keyword>
<dbReference type="InterPro" id="IPR032675">
    <property type="entry name" value="LRR_dom_sf"/>
</dbReference>
<dbReference type="STRING" id="35608.A0A2U1KM87"/>
<evidence type="ECO:0008006" key="3">
    <source>
        <dbReference type="Google" id="ProtNLM"/>
    </source>
</evidence>